<dbReference type="EMBL" id="LHXL01000065">
    <property type="protein sequence ID" value="KXA88986.1"/>
    <property type="molecule type" value="Genomic_DNA"/>
</dbReference>
<sequence length="282" mass="32500">MRRVKYERGNVELTPSIQKVFQVIEELEVVDSLVVKGENTILVEFNKACTWNIIRKPVDIALNYSFITTGLESVSSKTTRYRLVPTASRKAKVQPRRKVDFEVEKLENLERGRNWIAVMGFKHSVREQVSFHESESRAKKWLLKQIRDLPYRGRPEDEELSAAFIARRVAEYEGVGLPLDTERVFYCRDCERFLLDGPERTACRLADHNVLGESSTELRRAGKEVFFQVAEFTGRLVQNTSTKVVHALAIDEVFCSAECGDFSEEVDFKGARLCKQCRREII</sequence>
<reference evidence="1 2" key="1">
    <citation type="journal article" date="2016" name="Sci. Rep.">
        <title>Metabolic traits of an uncultured archaeal lineage -MSBL1- from brine pools of the Red Sea.</title>
        <authorList>
            <person name="Mwirichia R."/>
            <person name="Alam I."/>
            <person name="Rashid M."/>
            <person name="Vinu M."/>
            <person name="Ba-Alawi W."/>
            <person name="Anthony Kamau A."/>
            <person name="Kamanda Ngugi D."/>
            <person name="Goker M."/>
            <person name="Klenk H.P."/>
            <person name="Bajic V."/>
            <person name="Stingl U."/>
        </authorList>
    </citation>
    <scope>NUCLEOTIDE SEQUENCE [LARGE SCALE GENOMIC DNA]</scope>
    <source>
        <strain evidence="1">SCGC-AAA259D14</strain>
    </source>
</reference>
<dbReference type="AlphaFoldDB" id="A0A133U4A2"/>
<organism evidence="1 2">
    <name type="scientific">candidate division MSBL1 archaeon SCGC-AAA259D14</name>
    <dbReference type="NCBI Taxonomy" id="1698261"/>
    <lineage>
        <taxon>Archaea</taxon>
        <taxon>Methanobacteriati</taxon>
        <taxon>Methanobacteriota</taxon>
        <taxon>candidate division MSBL1</taxon>
    </lineage>
</organism>
<keyword evidence="2" id="KW-1185">Reference proteome</keyword>
<evidence type="ECO:0000313" key="2">
    <source>
        <dbReference type="Proteomes" id="UP000070589"/>
    </source>
</evidence>
<protein>
    <submittedName>
        <fullName evidence="1">Uncharacterized protein</fullName>
    </submittedName>
</protein>
<accession>A0A133U4A2</accession>
<gene>
    <name evidence="1" type="ORF">AKJ62_04055</name>
</gene>
<comment type="caution">
    <text evidence="1">The sequence shown here is derived from an EMBL/GenBank/DDBJ whole genome shotgun (WGS) entry which is preliminary data.</text>
</comment>
<dbReference type="Proteomes" id="UP000070589">
    <property type="component" value="Unassembled WGS sequence"/>
</dbReference>
<evidence type="ECO:0000313" key="1">
    <source>
        <dbReference type="EMBL" id="KXA88986.1"/>
    </source>
</evidence>
<name>A0A133U4A2_9EURY</name>
<proteinExistence type="predicted"/>